<evidence type="ECO:0000256" key="4">
    <source>
        <dbReference type="ARBA" id="ARBA00022714"/>
    </source>
</evidence>
<sequence>MGERRWRSATIYEGVTRTTTRAFLHALGQDDDDIARPHIGVIHTGGEMSPCNLLLREQALHAKTGISVGRGTPHECPVVSVSDGLSVAHSGMRFSLLSRELIADSVEATTRAHQWDGILGLGGCDKNMPGIMMGMIRCNVPSAFLYGGSALPGRSEGHDVNIVDTYEMIGRTLAGEVDEKQLVESARVSVPTPGACAGQYTANTMAMVSEALGLAPLGSSMVPAVYSARASLARRTGRVLMMAALNDRPLPRDLVTRPALTNAAALVAATGGSTNAVLHLPALAHEAGLRFTMEDVGDVLARTPLIADLKPGGRFLARDVFEVGGAPVILKALLDGGYLDGTTYTLSGATLAEELQQFPGPDGLVVRSTAEPISPEGGIAVLKGNLAPDGAVLKVAGLGKLKHRGPVKVFESEEDCLRAVRDSAYSPGDVIVIRNEGPKGGPGMREMLGITALIYGQGNGEAVALVTDGRFSGATRGLCVGHVGPEAAVGGPIGLLRDGDIVSIDASAGSRTITVELSPEELTVRRSQRPVTDSCELGGALEKYASVVGPAHLGAVTHSGGVVWRRDQ</sequence>
<evidence type="ECO:0000256" key="1">
    <source>
        <dbReference type="ARBA" id="ARBA00001946"/>
    </source>
</evidence>
<dbReference type="GO" id="GO:0051537">
    <property type="term" value="F:2 iron, 2 sulfur cluster binding"/>
    <property type="evidence" value="ECO:0007669"/>
    <property type="project" value="UniProtKB-UniRule"/>
</dbReference>
<keyword evidence="8 15" id="KW-0411">Iron-sulfur</keyword>
<dbReference type="GO" id="GO:0004160">
    <property type="term" value="F:dihydroxy-acid dehydratase activity"/>
    <property type="evidence" value="ECO:0007669"/>
    <property type="project" value="UniProtKB-UniRule"/>
</dbReference>
<dbReference type="EMBL" id="WMBA01000029">
    <property type="protein sequence ID" value="MTD56082.1"/>
    <property type="molecule type" value="Genomic_DNA"/>
</dbReference>
<dbReference type="InterPro" id="IPR004404">
    <property type="entry name" value="DihydroxyA_deHydtase"/>
</dbReference>
<dbReference type="GO" id="GO:0000287">
    <property type="term" value="F:magnesium ion binding"/>
    <property type="evidence" value="ECO:0007669"/>
    <property type="project" value="UniProtKB-UniRule"/>
</dbReference>
<dbReference type="SUPFAM" id="SSF52016">
    <property type="entry name" value="LeuD/IlvD-like"/>
    <property type="match status" value="1"/>
</dbReference>
<comment type="pathway">
    <text evidence="13 15">Amino-acid biosynthesis; L-isoleucine biosynthesis; L-isoleucine from 2-oxobutanoate: step 3/4.</text>
</comment>
<evidence type="ECO:0000313" key="19">
    <source>
        <dbReference type="Proteomes" id="UP000440096"/>
    </source>
</evidence>
<keyword evidence="4 15" id="KW-0001">2Fe-2S</keyword>
<dbReference type="Proteomes" id="UP000440096">
    <property type="component" value="Unassembled WGS sequence"/>
</dbReference>
<keyword evidence="5 15" id="KW-0479">Metal-binding</keyword>
<keyword evidence="7 15" id="KW-0408">Iron</keyword>
<evidence type="ECO:0000256" key="10">
    <source>
        <dbReference type="ARBA" id="ARBA00023304"/>
    </source>
</evidence>
<feature type="domain" description="Dihydroxy-acid/6-phosphogluconate dehydratase N-terminal" evidence="16">
    <location>
        <begin position="36"/>
        <end position="353"/>
    </location>
</feature>
<accession>A0A6N7YVW8</accession>
<keyword evidence="3 15" id="KW-0028">Amino-acid biosynthesis</keyword>
<comment type="similarity">
    <text evidence="2 15">Belongs to the IlvD/Edd family.</text>
</comment>
<evidence type="ECO:0000259" key="17">
    <source>
        <dbReference type="Pfam" id="PF24877"/>
    </source>
</evidence>
<dbReference type="Pfam" id="PF24877">
    <property type="entry name" value="ILV_EDD_C"/>
    <property type="match status" value="1"/>
</dbReference>
<dbReference type="InterPro" id="IPR000581">
    <property type="entry name" value="ILV_EDD_N"/>
</dbReference>
<dbReference type="PROSITE" id="PS00887">
    <property type="entry name" value="ILVD_EDD_2"/>
    <property type="match status" value="1"/>
</dbReference>
<dbReference type="InterPro" id="IPR020558">
    <property type="entry name" value="DiOHA_6PGluconate_deHydtase_CS"/>
</dbReference>
<dbReference type="PROSITE" id="PS00886">
    <property type="entry name" value="ILVD_EDD_1"/>
    <property type="match status" value="1"/>
</dbReference>
<dbReference type="GO" id="GO:0009099">
    <property type="term" value="P:L-valine biosynthetic process"/>
    <property type="evidence" value="ECO:0007669"/>
    <property type="project" value="UniProtKB-UniRule"/>
</dbReference>
<keyword evidence="6 15" id="KW-0460">Magnesium</keyword>
<evidence type="ECO:0000256" key="8">
    <source>
        <dbReference type="ARBA" id="ARBA00023014"/>
    </source>
</evidence>
<evidence type="ECO:0000256" key="14">
    <source>
        <dbReference type="ARBA" id="ARBA00029490"/>
    </source>
</evidence>
<dbReference type="RefSeq" id="WP_154758250.1">
    <property type="nucleotide sequence ID" value="NZ_WMBA01000029.1"/>
</dbReference>
<dbReference type="InterPro" id="IPR056740">
    <property type="entry name" value="ILV_EDD_C"/>
</dbReference>
<comment type="pathway">
    <text evidence="12 15">Amino-acid biosynthesis; L-valine biosynthesis; L-valine from pyruvate: step 3/4.</text>
</comment>
<feature type="active site" description="Proton acceptor" evidence="15">
    <location>
        <position position="472"/>
    </location>
</feature>
<dbReference type="UniPathway" id="UPA00049">
    <property type="reaction ID" value="UER00061"/>
</dbReference>
<feature type="modified residue" description="N6-carboxylysine" evidence="15">
    <location>
        <position position="126"/>
    </location>
</feature>
<comment type="catalytic activity">
    <reaction evidence="11">
        <text>(2R)-2,3-dihydroxy-3-methylbutanoate = 3-methyl-2-oxobutanoate + H2O</text>
        <dbReference type="Rhea" id="RHEA:24809"/>
        <dbReference type="ChEBI" id="CHEBI:11851"/>
        <dbReference type="ChEBI" id="CHEBI:15377"/>
        <dbReference type="ChEBI" id="CHEBI:49072"/>
        <dbReference type="EC" id="4.2.1.9"/>
    </reaction>
    <physiologicalReaction direction="left-to-right" evidence="11">
        <dbReference type="Rhea" id="RHEA:24810"/>
    </physiologicalReaction>
</comment>
<gene>
    <name evidence="15" type="primary">ilvD</name>
    <name evidence="18" type="ORF">GKO32_19170</name>
</gene>
<organism evidence="18 19">
    <name type="scientific">Amycolatopsis pithecellobii</name>
    <dbReference type="NCBI Taxonomy" id="664692"/>
    <lineage>
        <taxon>Bacteria</taxon>
        <taxon>Bacillati</taxon>
        <taxon>Actinomycetota</taxon>
        <taxon>Actinomycetes</taxon>
        <taxon>Pseudonocardiales</taxon>
        <taxon>Pseudonocardiaceae</taxon>
        <taxon>Amycolatopsis</taxon>
    </lineage>
</organism>
<evidence type="ECO:0000313" key="18">
    <source>
        <dbReference type="EMBL" id="MTD56082.1"/>
    </source>
</evidence>
<evidence type="ECO:0000256" key="9">
    <source>
        <dbReference type="ARBA" id="ARBA00023239"/>
    </source>
</evidence>
<keyword evidence="19" id="KW-1185">Reference proteome</keyword>
<dbReference type="OrthoDB" id="9807077at2"/>
<dbReference type="GO" id="GO:0009097">
    <property type="term" value="P:isoleucine biosynthetic process"/>
    <property type="evidence" value="ECO:0007669"/>
    <property type="project" value="UniProtKB-UniRule"/>
</dbReference>
<comment type="caution">
    <text evidence="18">The sequence shown here is derived from an EMBL/GenBank/DDBJ whole genome shotgun (WGS) entry which is preliminary data.</text>
</comment>
<comment type="cofactor">
    <cofactor evidence="1 15">
        <name>Mg(2+)</name>
        <dbReference type="ChEBI" id="CHEBI:18420"/>
    </cofactor>
</comment>
<comment type="subunit">
    <text evidence="15">Homodimer.</text>
</comment>
<feature type="domain" description="Dihydroxy-acid/6-phosphogluconate dehydratase C-terminal" evidence="17">
    <location>
        <begin position="365"/>
        <end position="555"/>
    </location>
</feature>
<dbReference type="HAMAP" id="MF_00012">
    <property type="entry name" value="IlvD"/>
    <property type="match status" value="1"/>
</dbReference>
<evidence type="ECO:0000256" key="15">
    <source>
        <dbReference type="HAMAP-Rule" id="MF_00012"/>
    </source>
</evidence>
<keyword evidence="9 15" id="KW-0456">Lyase</keyword>
<evidence type="ECO:0000256" key="13">
    <source>
        <dbReference type="ARBA" id="ARBA00029437"/>
    </source>
</evidence>
<evidence type="ECO:0000256" key="2">
    <source>
        <dbReference type="ARBA" id="ARBA00006486"/>
    </source>
</evidence>
<comment type="function">
    <text evidence="15">Functions in the biosynthesis of branched-chain amino acids. Catalyzes the dehydration of (2R,3R)-2,3-dihydroxy-3-methylpentanoate (2,3-dihydroxy-3-methylvalerate) into 2-oxo-3-methylpentanoate (2-oxo-3-methylvalerate) and of (2R)-2,3-dihydroxy-3-methylbutanoate (2,3-dihydroxyisovalerate) into 2-oxo-3-methylbutanoate (2-oxoisovalerate), the penultimate precursor to L-isoleucine and L-valine, respectively.</text>
</comment>
<reference evidence="18 19" key="1">
    <citation type="submission" date="2019-11" db="EMBL/GenBank/DDBJ databases">
        <title>Draft genome of Amycolatopsis RM579.</title>
        <authorList>
            <person name="Duangmal K."/>
            <person name="Mingma R."/>
        </authorList>
    </citation>
    <scope>NUCLEOTIDE SEQUENCE [LARGE SCALE GENOMIC DNA]</scope>
    <source>
        <strain evidence="18 19">RM579</strain>
    </source>
</reference>
<dbReference type="SUPFAM" id="SSF143975">
    <property type="entry name" value="IlvD/EDD N-terminal domain-like"/>
    <property type="match status" value="1"/>
</dbReference>
<name>A0A6N7YVW8_9PSEU</name>
<dbReference type="FunFam" id="3.50.30.80:FF:000001">
    <property type="entry name" value="Dihydroxy-acid dehydratase"/>
    <property type="match status" value="1"/>
</dbReference>
<evidence type="ECO:0000256" key="6">
    <source>
        <dbReference type="ARBA" id="ARBA00022842"/>
    </source>
</evidence>
<dbReference type="AlphaFoldDB" id="A0A6N7YVW8"/>
<evidence type="ECO:0000256" key="12">
    <source>
        <dbReference type="ARBA" id="ARBA00029436"/>
    </source>
</evidence>
<proteinExistence type="inferred from homology"/>
<evidence type="ECO:0000256" key="3">
    <source>
        <dbReference type="ARBA" id="ARBA00022605"/>
    </source>
</evidence>
<dbReference type="InterPro" id="IPR037237">
    <property type="entry name" value="IlvD/EDD_N"/>
</dbReference>
<feature type="binding site" description="via carbamate group" evidence="15">
    <location>
        <position position="126"/>
    </location>
    <ligand>
        <name>Mg(2+)</name>
        <dbReference type="ChEBI" id="CHEBI:18420"/>
    </ligand>
</feature>
<dbReference type="InterPro" id="IPR050165">
    <property type="entry name" value="DHAD_IlvD/Edd"/>
</dbReference>
<feature type="binding site" evidence="15">
    <location>
        <position position="446"/>
    </location>
    <ligand>
        <name>Mg(2+)</name>
        <dbReference type="ChEBI" id="CHEBI:18420"/>
    </ligand>
</feature>
<keyword evidence="10 15" id="KW-0100">Branched-chain amino acid biosynthesis</keyword>
<feature type="binding site" evidence="15">
    <location>
        <position position="125"/>
    </location>
    <ligand>
        <name>Mg(2+)</name>
        <dbReference type="ChEBI" id="CHEBI:18420"/>
    </ligand>
</feature>
<comment type="catalytic activity">
    <reaction evidence="15">
        <text>(2R,3R)-2,3-dihydroxy-3-methylpentanoate = (S)-3-methyl-2-oxopentanoate + H2O</text>
        <dbReference type="Rhea" id="RHEA:27694"/>
        <dbReference type="ChEBI" id="CHEBI:15377"/>
        <dbReference type="ChEBI" id="CHEBI:35146"/>
        <dbReference type="ChEBI" id="CHEBI:49258"/>
        <dbReference type="EC" id="4.2.1.9"/>
    </reaction>
</comment>
<dbReference type="PANTHER" id="PTHR21000">
    <property type="entry name" value="DIHYDROXY-ACID DEHYDRATASE DAD"/>
    <property type="match status" value="1"/>
</dbReference>
<evidence type="ECO:0000256" key="7">
    <source>
        <dbReference type="ARBA" id="ARBA00023004"/>
    </source>
</evidence>
<comment type="caution">
    <text evidence="15">Lacks conserved residue(s) required for the propagation of feature annotation.</text>
</comment>
<dbReference type="Gene3D" id="3.50.30.80">
    <property type="entry name" value="IlvD/EDD C-terminal domain-like"/>
    <property type="match status" value="1"/>
</dbReference>
<evidence type="ECO:0000256" key="11">
    <source>
        <dbReference type="ARBA" id="ARBA00029304"/>
    </source>
</evidence>
<dbReference type="PANTHER" id="PTHR21000:SF5">
    <property type="entry name" value="DIHYDROXY-ACID DEHYDRATASE, MITOCHONDRIAL"/>
    <property type="match status" value="1"/>
</dbReference>
<dbReference type="NCBIfam" id="NF002068">
    <property type="entry name" value="PRK00911.1"/>
    <property type="match status" value="1"/>
</dbReference>
<evidence type="ECO:0000259" key="16">
    <source>
        <dbReference type="Pfam" id="PF00920"/>
    </source>
</evidence>
<feature type="binding site" evidence="15">
    <location>
        <position position="51"/>
    </location>
    <ligand>
        <name>[2Fe-2S] cluster</name>
        <dbReference type="ChEBI" id="CHEBI:190135"/>
    </ligand>
</feature>
<feature type="binding site" evidence="15">
    <location>
        <position position="83"/>
    </location>
    <ligand>
        <name>Mg(2+)</name>
        <dbReference type="ChEBI" id="CHEBI:18420"/>
    </ligand>
</feature>
<dbReference type="UniPathway" id="UPA00047">
    <property type="reaction ID" value="UER00057"/>
</dbReference>
<dbReference type="EC" id="4.2.1.9" evidence="14 15"/>
<comment type="cofactor">
    <cofactor evidence="15">
        <name>[2Fe-2S] cluster</name>
        <dbReference type="ChEBI" id="CHEBI:190135"/>
    </cofactor>
    <text evidence="15">Binds 1 [2Fe-2S] cluster per subunit. This cluster acts as a Lewis acid cofactor.</text>
</comment>
<evidence type="ECO:0000256" key="5">
    <source>
        <dbReference type="ARBA" id="ARBA00022723"/>
    </source>
</evidence>
<dbReference type="Pfam" id="PF00920">
    <property type="entry name" value="ILVD_EDD_N"/>
    <property type="match status" value="1"/>
</dbReference>
<dbReference type="InterPro" id="IPR042096">
    <property type="entry name" value="Dihydro-acid_dehy_C"/>
</dbReference>
<protein>
    <recommendedName>
        <fullName evidence="14 15">Dihydroxy-acid dehydratase</fullName>
        <shortName evidence="15">DAD</shortName>
        <ecNumber evidence="14 15">4.2.1.9</ecNumber>
    </recommendedName>
</protein>